<keyword evidence="1" id="KW-0812">Transmembrane</keyword>
<dbReference type="InterPro" id="IPR010331">
    <property type="entry name" value="ExoD"/>
</dbReference>
<keyword evidence="1" id="KW-0472">Membrane</keyword>
<organism evidence="2 3">
    <name type="scientific">Planctomyces bekefii</name>
    <dbReference type="NCBI Taxonomy" id="1653850"/>
    <lineage>
        <taxon>Bacteria</taxon>
        <taxon>Pseudomonadati</taxon>
        <taxon>Planctomycetota</taxon>
        <taxon>Planctomycetia</taxon>
        <taxon>Planctomycetales</taxon>
        <taxon>Planctomycetaceae</taxon>
        <taxon>Planctomyces</taxon>
    </lineage>
</organism>
<dbReference type="Pfam" id="PF06055">
    <property type="entry name" value="ExoD"/>
    <property type="match status" value="1"/>
</dbReference>
<keyword evidence="1" id="KW-1133">Transmembrane helix</keyword>
<reference evidence="2 3" key="1">
    <citation type="submission" date="2019-08" db="EMBL/GenBank/DDBJ databases">
        <title>100 year-old enigma solved: identification of Planctomyces bekefii, the type genus and species of the phylum Planctomycetes.</title>
        <authorList>
            <person name="Svetlana D.N."/>
            <person name="Overmann J."/>
        </authorList>
    </citation>
    <scope>NUCLEOTIDE SEQUENCE [LARGE SCALE GENOMIC DNA]</scope>
    <source>
        <strain evidence="2">Phe10_nw2017</strain>
    </source>
</reference>
<dbReference type="Proteomes" id="UP000321083">
    <property type="component" value="Unassembled WGS sequence"/>
</dbReference>
<sequence length="114" mass="12170">MHQDSPSKAQENLPKDSFTGDLLAISEIATGESITVGEIESILHRRGFATLSLILCIPFIQPVPLPGLSIAFGLAIMALGLRLAFGSAGGLPEFIQRRAIYPKTLKKLVQSTAP</sequence>
<accession>A0A5C6M1Q2</accession>
<name>A0A5C6M1Q2_9PLAN</name>
<feature type="transmembrane region" description="Helical" evidence="1">
    <location>
        <begin position="47"/>
        <end position="64"/>
    </location>
</feature>
<keyword evidence="3" id="KW-1185">Reference proteome</keyword>
<comment type="caution">
    <text evidence="2">The sequence shown here is derived from an EMBL/GenBank/DDBJ whole genome shotgun (WGS) entry which is preliminary data.</text>
</comment>
<proteinExistence type="predicted"/>
<reference evidence="2 3" key="2">
    <citation type="submission" date="2019-08" db="EMBL/GenBank/DDBJ databases">
        <authorList>
            <person name="Henke P."/>
        </authorList>
    </citation>
    <scope>NUCLEOTIDE SEQUENCE [LARGE SCALE GENOMIC DNA]</scope>
    <source>
        <strain evidence="2">Phe10_nw2017</strain>
    </source>
</reference>
<protein>
    <recommendedName>
        <fullName evidence="4">Exopolysaccharide biosynthesis protein exod</fullName>
    </recommendedName>
</protein>
<evidence type="ECO:0000313" key="3">
    <source>
        <dbReference type="Proteomes" id="UP000321083"/>
    </source>
</evidence>
<evidence type="ECO:0008006" key="4">
    <source>
        <dbReference type="Google" id="ProtNLM"/>
    </source>
</evidence>
<dbReference type="EMBL" id="SRHE01000613">
    <property type="protein sequence ID" value="TWW08548.1"/>
    <property type="molecule type" value="Genomic_DNA"/>
</dbReference>
<evidence type="ECO:0000256" key="1">
    <source>
        <dbReference type="SAM" id="Phobius"/>
    </source>
</evidence>
<feature type="non-terminal residue" evidence="2">
    <location>
        <position position="114"/>
    </location>
</feature>
<gene>
    <name evidence="2" type="ORF">E3A20_23240</name>
</gene>
<evidence type="ECO:0000313" key="2">
    <source>
        <dbReference type="EMBL" id="TWW08548.1"/>
    </source>
</evidence>
<dbReference type="AlphaFoldDB" id="A0A5C6M1Q2"/>